<keyword evidence="2" id="KW-1185">Reference proteome</keyword>
<accession>A0ABD0LVP1</accession>
<dbReference type="Proteomes" id="UP001519460">
    <property type="component" value="Unassembled WGS sequence"/>
</dbReference>
<dbReference type="AlphaFoldDB" id="A0ABD0LVP1"/>
<evidence type="ECO:0000313" key="2">
    <source>
        <dbReference type="Proteomes" id="UP001519460"/>
    </source>
</evidence>
<proteinExistence type="predicted"/>
<organism evidence="1 2">
    <name type="scientific">Batillaria attramentaria</name>
    <dbReference type="NCBI Taxonomy" id="370345"/>
    <lineage>
        <taxon>Eukaryota</taxon>
        <taxon>Metazoa</taxon>
        <taxon>Spiralia</taxon>
        <taxon>Lophotrochozoa</taxon>
        <taxon>Mollusca</taxon>
        <taxon>Gastropoda</taxon>
        <taxon>Caenogastropoda</taxon>
        <taxon>Sorbeoconcha</taxon>
        <taxon>Cerithioidea</taxon>
        <taxon>Batillariidae</taxon>
        <taxon>Batillaria</taxon>
    </lineage>
</organism>
<protein>
    <submittedName>
        <fullName evidence="1">Uncharacterized protein</fullName>
    </submittedName>
</protein>
<evidence type="ECO:0000313" key="1">
    <source>
        <dbReference type="EMBL" id="KAK7503560.1"/>
    </source>
</evidence>
<gene>
    <name evidence="1" type="ORF">BaRGS_00005099</name>
</gene>
<name>A0ABD0LVP1_9CAEN</name>
<dbReference type="EMBL" id="JACVVK020000019">
    <property type="protein sequence ID" value="KAK7503560.1"/>
    <property type="molecule type" value="Genomic_DNA"/>
</dbReference>
<reference evidence="1 2" key="1">
    <citation type="journal article" date="2023" name="Sci. Data">
        <title>Genome assembly of the Korean intertidal mud-creeper Batillaria attramentaria.</title>
        <authorList>
            <person name="Patra A.K."/>
            <person name="Ho P.T."/>
            <person name="Jun S."/>
            <person name="Lee S.J."/>
            <person name="Kim Y."/>
            <person name="Won Y.J."/>
        </authorList>
    </citation>
    <scope>NUCLEOTIDE SEQUENCE [LARGE SCALE GENOMIC DNA]</scope>
    <source>
        <strain evidence="1">Wonlab-2016</strain>
    </source>
</reference>
<sequence>MRPKTCRFNSDTRDSSFGIYLPLNTTPVLCSEIDQWWTFGKVSAKEGSSISCSQQRVKNSVQELRKFIDEAVPAAHILRQFFCEEHSESKFSSSGHSIDEAVTAAHILRQFFCEEHSESKFSSSGHSIDEAVPAAHILRQFFCEEHSESKFSSSGHSIDEAVPAAHILRQFFCEERKQ</sequence>
<comment type="caution">
    <text evidence="1">The sequence shown here is derived from an EMBL/GenBank/DDBJ whole genome shotgun (WGS) entry which is preliminary data.</text>
</comment>